<dbReference type="Pfam" id="PF00264">
    <property type="entry name" value="Tyrosinase"/>
    <property type="match status" value="1"/>
</dbReference>
<feature type="cross-link" description="2'-(S-cysteinyl)-histidine (Cys-His)" evidence="9">
    <location>
        <begin position="192"/>
        <end position="207"/>
    </location>
</feature>
<keyword evidence="4" id="KW-0560">Oxidoreductase</keyword>
<feature type="disulfide bond" evidence="8">
    <location>
        <begin position="108"/>
        <end position="127"/>
    </location>
</feature>
<evidence type="ECO:0000256" key="6">
    <source>
        <dbReference type="ARBA" id="ARBA00023157"/>
    </source>
</evidence>
<sequence length="605" mass="68842">MPSLCPLLTTNSTIIYFSSSSCPFFQKPSQVYIIKKRNPGLISKVSCKATEDGDQNPITSSKNEQASLGKLDRRKAIIGLGGLYGVASLGPKPLAFANPMPPPDLNDCRPPIPTEIVGFVPDLKDCCPPITTEIVDFVPPPPSSPMRKRCAAHLVNEEYIASYAHAIAKMKALPPEDPRSFMQQANVHCAYCSGYYHQVEHKELQVHSSWLFFPFHRFYLYFYERILGKLIDDPTFALPFWNWDSRSPHGMQMPTMYTHDKESPLYDNLRSVQHQPPTPVDLEYSPNRYIPPPPEDQVHRNLSTMYRQMVSNGNTSSLFLGCAYRAGDDPCPGAGSIEKVPHNTIHNWCGNEYQPKREDMGIFYSAARDPIFFAHHSNVDRMWTIWKEKLGGKDFNDPDWLDASFLFYDENGQLVRVKVRDCLDHNNLRYDYQNVHIPWMKSRPKPRRARASRTLSSRKDVPSIEFPKPLDQEFSTVVHRTKKTERENAKKQVEILVIEGIELERDEYVKFDVHINEEDEPLSGPKDSEFAGSFVHVPHKKNHGKKCTCKTSLRLAITDLLEDLEAESDDSIVVTLVPLHGMDLVTIGGIKIEFEPAINIRPSAD</sequence>
<evidence type="ECO:0000313" key="13">
    <source>
        <dbReference type="Proteomes" id="UP001415857"/>
    </source>
</evidence>
<feature type="binding site" evidence="7">
    <location>
        <position position="207"/>
    </location>
    <ligand>
        <name>Cu cation</name>
        <dbReference type="ChEBI" id="CHEBI:23378"/>
        <label>A</label>
    </ligand>
</feature>
<accession>A0AAP0N8E7</accession>
<dbReference type="Proteomes" id="UP001415857">
    <property type="component" value="Unassembled WGS sequence"/>
</dbReference>
<keyword evidence="3" id="KW-0883">Thioether bond</keyword>
<name>A0AAP0N8E7_LIQFO</name>
<dbReference type="GO" id="GO:0004097">
    <property type="term" value="F:catechol oxidase activity"/>
    <property type="evidence" value="ECO:0007669"/>
    <property type="project" value="InterPro"/>
</dbReference>
<dbReference type="InterPro" id="IPR022739">
    <property type="entry name" value="Polyphenol_oxidase_cen"/>
</dbReference>
<feature type="binding site" evidence="7">
    <location>
        <position position="216"/>
    </location>
    <ligand>
        <name>Cu cation</name>
        <dbReference type="ChEBI" id="CHEBI:23378"/>
        <label>A</label>
    </ligand>
</feature>
<comment type="caution">
    <text evidence="12">The sequence shown here is derived from an EMBL/GenBank/DDBJ whole genome shotgun (WGS) entry which is preliminary data.</text>
</comment>
<reference evidence="12 13" key="1">
    <citation type="journal article" date="2024" name="Plant J.">
        <title>Genome sequences and population genomics reveal climatic adaptation and genomic divergence between two closely related sweetgum species.</title>
        <authorList>
            <person name="Xu W.Q."/>
            <person name="Ren C.Q."/>
            <person name="Zhang X.Y."/>
            <person name="Comes H.P."/>
            <person name="Liu X.H."/>
            <person name="Li Y.G."/>
            <person name="Kettle C.J."/>
            <person name="Jalonen R."/>
            <person name="Gaisberger H."/>
            <person name="Ma Y.Z."/>
            <person name="Qiu Y.X."/>
        </authorList>
    </citation>
    <scope>NUCLEOTIDE SEQUENCE [LARGE SCALE GENOMIC DNA]</scope>
    <source>
        <strain evidence="12">Hangzhou</strain>
    </source>
</reference>
<comment type="cofactor">
    <cofactor evidence="7">
        <name>Cu(2+)</name>
        <dbReference type="ChEBI" id="CHEBI:29036"/>
    </cofactor>
    <text evidence="7">Binds 2 copper ions per subunit.</text>
</comment>
<feature type="binding site" evidence="7">
    <location>
        <position position="342"/>
    </location>
    <ligand>
        <name>Cu cation</name>
        <dbReference type="ChEBI" id="CHEBI:23378"/>
        <label>B</label>
    </ligand>
</feature>
<dbReference type="InterPro" id="IPR016213">
    <property type="entry name" value="Polyphenol_oxidase"/>
</dbReference>
<evidence type="ECO:0000256" key="3">
    <source>
        <dbReference type="ARBA" id="ARBA00022784"/>
    </source>
</evidence>
<dbReference type="Gene3D" id="1.10.1280.10">
    <property type="entry name" value="Di-copper center containing domain from catechol oxidase"/>
    <property type="match status" value="1"/>
</dbReference>
<evidence type="ECO:0000256" key="9">
    <source>
        <dbReference type="PIRSR" id="PIRSR000290-3"/>
    </source>
</evidence>
<evidence type="ECO:0000256" key="4">
    <source>
        <dbReference type="ARBA" id="ARBA00023002"/>
    </source>
</evidence>
<feature type="disulfide bond" evidence="8">
    <location>
        <begin position="126"/>
        <end position="189"/>
    </location>
</feature>
<evidence type="ECO:0000313" key="12">
    <source>
        <dbReference type="EMBL" id="KAK9268473.1"/>
    </source>
</evidence>
<dbReference type="InterPro" id="IPR022740">
    <property type="entry name" value="Polyphenol_oxidase_C"/>
</dbReference>
<dbReference type="AlphaFoldDB" id="A0AAP0N8E7"/>
<dbReference type="SUPFAM" id="SSF48056">
    <property type="entry name" value="Di-copper centre-containing domain"/>
    <property type="match status" value="1"/>
</dbReference>
<dbReference type="InterPro" id="IPR050316">
    <property type="entry name" value="Tyrosinase/Hemocyanin"/>
</dbReference>
<protein>
    <recommendedName>
        <fullName evidence="10 11">Tyrosinase copper-binding domain-containing protein</fullName>
    </recommendedName>
</protein>
<dbReference type="EMBL" id="JBBPBK010000015">
    <property type="protein sequence ID" value="KAK9268473.1"/>
    <property type="molecule type" value="Genomic_DNA"/>
</dbReference>
<evidence type="ECO:0000256" key="7">
    <source>
        <dbReference type="PIRSR" id="PIRSR000290-1"/>
    </source>
</evidence>
<organism evidence="12 13">
    <name type="scientific">Liquidambar formosana</name>
    <name type="common">Formosan gum</name>
    <dbReference type="NCBI Taxonomy" id="63359"/>
    <lineage>
        <taxon>Eukaryota</taxon>
        <taxon>Viridiplantae</taxon>
        <taxon>Streptophyta</taxon>
        <taxon>Embryophyta</taxon>
        <taxon>Tracheophyta</taxon>
        <taxon>Spermatophyta</taxon>
        <taxon>Magnoliopsida</taxon>
        <taxon>eudicotyledons</taxon>
        <taxon>Gunneridae</taxon>
        <taxon>Pentapetalae</taxon>
        <taxon>Saxifragales</taxon>
        <taxon>Altingiaceae</taxon>
        <taxon>Liquidambar</taxon>
    </lineage>
</organism>
<dbReference type="PANTHER" id="PTHR11474:SF76">
    <property type="entry name" value="SHKT DOMAIN-CONTAINING PROTEIN"/>
    <property type="match status" value="1"/>
</dbReference>
<dbReference type="GO" id="GO:0046872">
    <property type="term" value="F:metal ion binding"/>
    <property type="evidence" value="ECO:0007669"/>
    <property type="project" value="UniProtKB-KW"/>
</dbReference>
<evidence type="ECO:0000256" key="5">
    <source>
        <dbReference type="ARBA" id="ARBA00023008"/>
    </source>
</evidence>
<comment type="similarity">
    <text evidence="1">Belongs to the tyrosinase family.</text>
</comment>
<evidence type="ECO:0000259" key="10">
    <source>
        <dbReference type="PROSITE" id="PS00497"/>
    </source>
</evidence>
<keyword evidence="6 8" id="KW-1015">Disulfide bond</keyword>
<keyword evidence="13" id="KW-1185">Reference proteome</keyword>
<keyword evidence="2 7" id="KW-0479">Metal-binding</keyword>
<feature type="domain" description="Tyrosinase copper-binding" evidence="11">
    <location>
        <begin position="369"/>
        <end position="380"/>
    </location>
</feature>
<evidence type="ECO:0000256" key="2">
    <source>
        <dbReference type="ARBA" id="ARBA00022723"/>
    </source>
</evidence>
<proteinExistence type="inferred from homology"/>
<dbReference type="PIRSF" id="PIRSF000290">
    <property type="entry name" value="PPO_plant"/>
    <property type="match status" value="1"/>
</dbReference>
<feature type="binding site" evidence="7">
    <location>
        <position position="188"/>
    </location>
    <ligand>
        <name>Cu cation</name>
        <dbReference type="ChEBI" id="CHEBI:23378"/>
        <label>A</label>
    </ligand>
</feature>
<feature type="domain" description="Tyrosinase copper-binding" evidence="10">
    <location>
        <begin position="207"/>
        <end position="224"/>
    </location>
</feature>
<dbReference type="PANTHER" id="PTHR11474">
    <property type="entry name" value="TYROSINASE FAMILY MEMBER"/>
    <property type="match status" value="1"/>
</dbReference>
<evidence type="ECO:0000256" key="1">
    <source>
        <dbReference type="ARBA" id="ARBA00009928"/>
    </source>
</evidence>
<evidence type="ECO:0000256" key="8">
    <source>
        <dbReference type="PIRSR" id="PIRSR000290-2"/>
    </source>
</evidence>
<dbReference type="PROSITE" id="PS00498">
    <property type="entry name" value="TYROSINASE_2"/>
    <property type="match status" value="1"/>
</dbReference>
<dbReference type="InterPro" id="IPR008922">
    <property type="entry name" value="Di-copper_centre_dom_sf"/>
</dbReference>
<evidence type="ECO:0000259" key="11">
    <source>
        <dbReference type="PROSITE" id="PS00498"/>
    </source>
</evidence>
<feature type="binding site" evidence="7">
    <location>
        <position position="376"/>
    </location>
    <ligand>
        <name>Cu cation</name>
        <dbReference type="ChEBI" id="CHEBI:23378"/>
        <label>B</label>
    </ligand>
</feature>
<keyword evidence="5 7" id="KW-0186">Copper</keyword>
<dbReference type="PROSITE" id="PS00497">
    <property type="entry name" value="TYROSINASE_1"/>
    <property type="match status" value="1"/>
</dbReference>
<dbReference type="Pfam" id="PF12143">
    <property type="entry name" value="PPO1_KFDV"/>
    <property type="match status" value="1"/>
</dbReference>
<gene>
    <name evidence="12" type="ORF">L1049_000224</name>
</gene>
<dbReference type="InterPro" id="IPR002227">
    <property type="entry name" value="Tyrosinase_Cu-bd"/>
</dbReference>
<feature type="binding site" evidence="7">
    <location>
        <position position="346"/>
    </location>
    <ligand>
        <name>Cu cation</name>
        <dbReference type="ChEBI" id="CHEBI:23378"/>
        <label>B</label>
    </ligand>
</feature>
<dbReference type="GO" id="GO:0046148">
    <property type="term" value="P:pigment biosynthetic process"/>
    <property type="evidence" value="ECO:0007669"/>
    <property type="project" value="InterPro"/>
</dbReference>
<dbReference type="Pfam" id="PF12142">
    <property type="entry name" value="PPO1_DWL"/>
    <property type="match status" value="1"/>
</dbReference>
<dbReference type="PRINTS" id="PR00092">
    <property type="entry name" value="TYROSINASE"/>
</dbReference>